<dbReference type="Gene3D" id="3.20.20.80">
    <property type="entry name" value="Glycosidases"/>
    <property type="match status" value="1"/>
</dbReference>
<dbReference type="InterPro" id="IPR001223">
    <property type="entry name" value="Glyco_hydro18_cat"/>
</dbReference>
<keyword evidence="5" id="KW-0146">Chitin degradation</keyword>
<evidence type="ECO:0000256" key="9">
    <source>
        <dbReference type="ARBA" id="ARBA00025727"/>
    </source>
</evidence>
<dbReference type="InterPro" id="IPR050542">
    <property type="entry name" value="Glycosyl_Hydrlase18_Chitinase"/>
</dbReference>
<dbReference type="AlphaFoldDB" id="A0A6A6THP0"/>
<evidence type="ECO:0000256" key="4">
    <source>
        <dbReference type="ARBA" id="ARBA00022801"/>
    </source>
</evidence>
<evidence type="ECO:0000256" key="2">
    <source>
        <dbReference type="ARBA" id="ARBA00012729"/>
    </source>
</evidence>
<dbReference type="Pfam" id="PF00704">
    <property type="entry name" value="Glyco_hydro_18"/>
    <property type="match status" value="1"/>
</dbReference>
<evidence type="ECO:0000259" key="15">
    <source>
        <dbReference type="PROSITE" id="PS51910"/>
    </source>
</evidence>
<dbReference type="InterPro" id="IPR017853">
    <property type="entry name" value="GH"/>
</dbReference>
<keyword evidence="4 11" id="KW-0378">Hydrolase</keyword>
<feature type="disulfide bond" evidence="10">
    <location>
        <begin position="414"/>
        <end position="428"/>
    </location>
</feature>
<keyword evidence="10" id="KW-1015">Disulfide bond</keyword>
<dbReference type="PROSITE" id="PS01095">
    <property type="entry name" value="GH18_1"/>
    <property type="match status" value="1"/>
</dbReference>
<feature type="compositionally biased region" description="Basic and acidic residues" evidence="12">
    <location>
        <begin position="1094"/>
        <end position="1104"/>
    </location>
</feature>
<evidence type="ECO:0000256" key="7">
    <source>
        <dbReference type="ARBA" id="ARBA00023295"/>
    </source>
</evidence>
<dbReference type="GO" id="GO:0005576">
    <property type="term" value="C:extracellular region"/>
    <property type="evidence" value="ECO:0007669"/>
    <property type="project" value="TreeGrafter"/>
</dbReference>
<dbReference type="SMART" id="SM00270">
    <property type="entry name" value="ChtBD1"/>
    <property type="match status" value="3"/>
</dbReference>
<gene>
    <name evidence="16" type="ORF">K491DRAFT_203945</name>
</gene>
<evidence type="ECO:0000259" key="14">
    <source>
        <dbReference type="PROSITE" id="PS50941"/>
    </source>
</evidence>
<dbReference type="EMBL" id="MU004308">
    <property type="protein sequence ID" value="KAF2659252.1"/>
    <property type="molecule type" value="Genomic_DNA"/>
</dbReference>
<dbReference type="GO" id="GO:0000272">
    <property type="term" value="P:polysaccharide catabolic process"/>
    <property type="evidence" value="ECO:0007669"/>
    <property type="project" value="UniProtKB-KW"/>
</dbReference>
<feature type="domain" description="Chitin-binding type-1" evidence="14">
    <location>
        <begin position="453"/>
        <end position="495"/>
    </location>
</feature>
<comment type="caution">
    <text evidence="10">Lacks conserved residue(s) required for the propagation of feature annotation.</text>
</comment>
<evidence type="ECO:0000313" key="16">
    <source>
        <dbReference type="EMBL" id="KAF2659252.1"/>
    </source>
</evidence>
<dbReference type="CDD" id="cd02877">
    <property type="entry name" value="GH18_hevamine_XipI_class_III"/>
    <property type="match status" value="1"/>
</dbReference>
<accession>A0A6A6THP0</accession>
<dbReference type="GO" id="GO:0008061">
    <property type="term" value="F:chitin binding"/>
    <property type="evidence" value="ECO:0007669"/>
    <property type="project" value="UniProtKB-UniRule"/>
</dbReference>
<sequence>MGFNMRAMSMAGLLASTVSAGFNAAASTNVAMYWGQGSSQIALAELCADESVDIVNLAFVNQFPREIGDYPATNFANACGSAYFSYSNGTASGLLSECPSIGPGIKTCQANGKKVLLSVGGGWPTDYYLESTEIAEYFAEFLWGAFGPQTDAWVADGKPRPFGDAEVDGFDLDIEGLMDPAPFDTYQYANYGHFVSYLKNSLFPTASGTYYISGAPQCVVPDARLTDAISTSSFDFIFVQFYNTAACSARAGYNGLSASSTAFTFDDWVSFLETSSADPSVKLYMGLPAGEAGAPYDTDSYLKPEEAQELISFYASKYSDIFGGVMLWEATVSSQNQICSKSYSSWAKDILGGSYIAPTCATSSSSIASSTSLVASTTTSSAIATATGISSPGGSCGPSSEGLYTCIGYFNGECCSAYGFCGSDSGYCGAGCQSAFGNCDSSSSSSSIASTSASKKGFTCVGYFNGECCSAYGFCGGSTDYCEAGCQEGFGKCSPSATSTAVPEATAIPSPDGGCGPQHNNYTCIRYHMGECCSTNGFCGSTANYCSNGCQSLFGECDSSTSSSTASETSVASSSSTFASANVTFSSTSSTISSSSSFAMVSSSVVLSNSSTLPPSTVIATSTPSVTGLYPSVNATSSTAHPTSGTSFFSHSSSIELPYPSGNTTSGIAYPTSGASSVVLSSSVEVPYPSGNATSSLAYPTGGISSALPSSLTELPYPTGENTTYGYAYPTGNSTSDISYPSSESSVAYPTFSYPTGNHTAGYGTGYPMPSGSSYPTSTSSNVDGQYPGSGHGQLPYETSSSHVETVSPSGASYSTPCSDDYSSYPTASGTSRYEAYPGFPSESGSYGAYPASSSASYGEYAGESASVHGQDGVSSTPCSTPAAAYPTDYASSFSGHLTSTSSGGYEAYPSAPAVTSKPSYPLGGHSASADTTVTTITTEYVDVCSTGLTTVTITTLKTVCPVCSATPTPSGVPEGWYTTVTVCEHCGPLTTTVTLTKPMETGSFAVPTYPASSFHSKAAAESVSAAQYSGSTSSYSQASFESAPAARPSGSGSSSYPASVESIPATQPSAPSHSEEPAESTPSLRPTGPTFAGEKHQSQEAKQRTATNTVYQYVTMTVSPVPYASSVAPYQPANNTAVYVPTAAGVASSTHSSSSPYSTHVPEEFEGAASRLNVGITVTIVLIAGLGAL</sequence>
<evidence type="ECO:0000256" key="12">
    <source>
        <dbReference type="SAM" id="MobiDB-lite"/>
    </source>
</evidence>
<dbReference type="InterPro" id="IPR001002">
    <property type="entry name" value="Chitin-bd_1"/>
</dbReference>
<feature type="disulfide bond" evidence="10">
    <location>
        <begin position="468"/>
        <end position="482"/>
    </location>
</feature>
<evidence type="ECO:0000256" key="5">
    <source>
        <dbReference type="ARBA" id="ARBA00023024"/>
    </source>
</evidence>
<dbReference type="InterPro" id="IPR001579">
    <property type="entry name" value="Glyco_hydro_18_chit_AS"/>
</dbReference>
<feature type="domain" description="GH18" evidence="15">
    <location>
        <begin position="28"/>
        <end position="354"/>
    </location>
</feature>
<keyword evidence="3 10" id="KW-0147">Chitin-binding</keyword>
<evidence type="ECO:0000256" key="3">
    <source>
        <dbReference type="ARBA" id="ARBA00022669"/>
    </source>
</evidence>
<reference evidence="16" key="1">
    <citation type="journal article" date="2020" name="Stud. Mycol.">
        <title>101 Dothideomycetes genomes: a test case for predicting lifestyles and emergence of pathogens.</title>
        <authorList>
            <person name="Haridas S."/>
            <person name="Albert R."/>
            <person name="Binder M."/>
            <person name="Bloem J."/>
            <person name="Labutti K."/>
            <person name="Salamov A."/>
            <person name="Andreopoulos B."/>
            <person name="Baker S."/>
            <person name="Barry K."/>
            <person name="Bills G."/>
            <person name="Bluhm B."/>
            <person name="Cannon C."/>
            <person name="Castanera R."/>
            <person name="Culley D."/>
            <person name="Daum C."/>
            <person name="Ezra D."/>
            <person name="Gonzalez J."/>
            <person name="Henrissat B."/>
            <person name="Kuo A."/>
            <person name="Liang C."/>
            <person name="Lipzen A."/>
            <person name="Lutzoni F."/>
            <person name="Magnuson J."/>
            <person name="Mondo S."/>
            <person name="Nolan M."/>
            <person name="Ohm R."/>
            <person name="Pangilinan J."/>
            <person name="Park H.-J."/>
            <person name="Ramirez L."/>
            <person name="Alfaro M."/>
            <person name="Sun H."/>
            <person name="Tritt A."/>
            <person name="Yoshinaga Y."/>
            <person name="Zwiers L.-H."/>
            <person name="Turgeon B."/>
            <person name="Goodwin S."/>
            <person name="Spatafora J."/>
            <person name="Crous P."/>
            <person name="Grigoriev I."/>
        </authorList>
    </citation>
    <scope>NUCLEOTIDE SEQUENCE</scope>
    <source>
        <strain evidence="16">CBS 122681</strain>
    </source>
</reference>
<dbReference type="Gene3D" id="3.30.60.10">
    <property type="entry name" value="Endochitinase-like"/>
    <property type="match status" value="3"/>
</dbReference>
<feature type="region of interest" description="Disordered" evidence="12">
    <location>
        <begin position="772"/>
        <end position="830"/>
    </location>
</feature>
<dbReference type="SUPFAM" id="SSF57016">
    <property type="entry name" value="Plant lectins/antimicrobial peptides"/>
    <property type="match status" value="3"/>
</dbReference>
<name>A0A6A6THP0_9PLEO</name>
<comment type="similarity">
    <text evidence="9">Belongs to the glycosyl hydrolase 18 family. Chitinase class III subfamily.</text>
</comment>
<keyword evidence="17" id="KW-1185">Reference proteome</keyword>
<protein>
    <recommendedName>
        <fullName evidence="2">chitinase</fullName>
        <ecNumber evidence="2">3.2.1.14</ecNumber>
    </recommendedName>
</protein>
<dbReference type="GO" id="GO:0008843">
    <property type="term" value="F:endochitinase activity"/>
    <property type="evidence" value="ECO:0007669"/>
    <property type="project" value="UniProtKB-EC"/>
</dbReference>
<comment type="catalytic activity">
    <reaction evidence="1">
        <text>Random endo-hydrolysis of N-acetyl-beta-D-glucosaminide (1-&gt;4)-beta-linkages in chitin and chitodextrins.</text>
        <dbReference type="EC" id="3.2.1.14"/>
    </reaction>
</comment>
<feature type="compositionally biased region" description="Polar residues" evidence="12">
    <location>
        <begin position="797"/>
        <end position="830"/>
    </location>
</feature>
<keyword evidence="6" id="KW-0119">Carbohydrate metabolism</keyword>
<feature type="disulfide bond" evidence="10">
    <location>
        <begin position="532"/>
        <end position="546"/>
    </location>
</feature>
<keyword evidence="7 11" id="KW-0326">Glycosidase</keyword>
<dbReference type="EC" id="3.2.1.14" evidence="2"/>
<evidence type="ECO:0000256" key="8">
    <source>
        <dbReference type="ARBA" id="ARBA00023326"/>
    </source>
</evidence>
<dbReference type="CDD" id="cd11618">
    <property type="entry name" value="ChtBD1_1"/>
    <property type="match status" value="3"/>
</dbReference>
<dbReference type="Pfam" id="PF00187">
    <property type="entry name" value="Chitin_bind_1"/>
    <property type="match status" value="1"/>
</dbReference>
<dbReference type="GO" id="GO:0006032">
    <property type="term" value="P:chitin catabolic process"/>
    <property type="evidence" value="ECO:0007669"/>
    <property type="project" value="UniProtKB-KW"/>
</dbReference>
<evidence type="ECO:0000256" key="6">
    <source>
        <dbReference type="ARBA" id="ARBA00023277"/>
    </source>
</evidence>
<evidence type="ECO:0000256" key="10">
    <source>
        <dbReference type="PROSITE-ProRule" id="PRU00261"/>
    </source>
</evidence>
<feature type="compositionally biased region" description="Low complexity" evidence="12">
    <location>
        <begin position="772"/>
        <end position="781"/>
    </location>
</feature>
<feature type="chain" id="PRO_5025394324" description="chitinase" evidence="13">
    <location>
        <begin position="21"/>
        <end position="1190"/>
    </location>
</feature>
<dbReference type="PANTHER" id="PTHR45708:SF49">
    <property type="entry name" value="ENDOCHITINASE"/>
    <property type="match status" value="1"/>
</dbReference>
<dbReference type="PANTHER" id="PTHR45708">
    <property type="entry name" value="ENDOCHITINASE"/>
    <property type="match status" value="1"/>
</dbReference>
<dbReference type="InterPro" id="IPR036861">
    <property type="entry name" value="Endochitinase-like_sf"/>
</dbReference>
<evidence type="ECO:0000256" key="11">
    <source>
        <dbReference type="RuleBase" id="RU000489"/>
    </source>
</evidence>
<dbReference type="PROSITE" id="PS51910">
    <property type="entry name" value="GH18_2"/>
    <property type="match status" value="1"/>
</dbReference>
<feature type="signal peptide" evidence="13">
    <location>
        <begin position="1"/>
        <end position="20"/>
    </location>
</feature>
<dbReference type="InterPro" id="IPR045321">
    <property type="entry name" value="Cts1-like"/>
</dbReference>
<feature type="domain" description="Chitin-binding type-1" evidence="14">
    <location>
        <begin position="512"/>
        <end position="559"/>
    </location>
</feature>
<evidence type="ECO:0000256" key="1">
    <source>
        <dbReference type="ARBA" id="ARBA00000822"/>
    </source>
</evidence>
<keyword evidence="13" id="KW-0732">Signal</keyword>
<proteinExistence type="inferred from homology"/>
<evidence type="ECO:0000313" key="17">
    <source>
        <dbReference type="Proteomes" id="UP000799324"/>
    </source>
</evidence>
<evidence type="ECO:0000256" key="13">
    <source>
        <dbReference type="SAM" id="SignalP"/>
    </source>
</evidence>
<feature type="domain" description="Chitin-binding type-1" evidence="14">
    <location>
        <begin position="393"/>
        <end position="441"/>
    </location>
</feature>
<feature type="compositionally biased region" description="Low complexity" evidence="12">
    <location>
        <begin position="1043"/>
        <end position="1060"/>
    </location>
</feature>
<dbReference type="SUPFAM" id="SSF51445">
    <property type="entry name" value="(Trans)glycosidases"/>
    <property type="match status" value="1"/>
</dbReference>
<dbReference type="OrthoDB" id="6020543at2759"/>
<keyword evidence="8" id="KW-0624">Polysaccharide degradation</keyword>
<dbReference type="Proteomes" id="UP000799324">
    <property type="component" value="Unassembled WGS sequence"/>
</dbReference>
<organism evidence="16 17">
    <name type="scientific">Lophiostoma macrostomum CBS 122681</name>
    <dbReference type="NCBI Taxonomy" id="1314788"/>
    <lineage>
        <taxon>Eukaryota</taxon>
        <taxon>Fungi</taxon>
        <taxon>Dikarya</taxon>
        <taxon>Ascomycota</taxon>
        <taxon>Pezizomycotina</taxon>
        <taxon>Dothideomycetes</taxon>
        <taxon>Pleosporomycetidae</taxon>
        <taxon>Pleosporales</taxon>
        <taxon>Lophiostomataceae</taxon>
        <taxon>Lophiostoma</taxon>
    </lineage>
</organism>
<feature type="region of interest" description="Disordered" evidence="12">
    <location>
        <begin position="1043"/>
        <end position="1105"/>
    </location>
</feature>
<dbReference type="PROSITE" id="PS50941">
    <property type="entry name" value="CHIT_BIND_I_2"/>
    <property type="match status" value="3"/>
</dbReference>